<comment type="similarity">
    <text evidence="2">Belongs to the type IB topoisomerase family.</text>
</comment>
<dbReference type="InterPro" id="IPR035447">
    <property type="entry name" value="DNA_topo_I_N_sf"/>
</dbReference>
<dbReference type="AlphaFoldDB" id="A0A7T4N5V8"/>
<dbReference type="RefSeq" id="WP_042325197.1">
    <property type="nucleotide sequence ID" value="NZ_CP066076.1"/>
</dbReference>
<dbReference type="Pfam" id="PF21338">
    <property type="entry name" value="Top1B_N_bact"/>
    <property type="match status" value="1"/>
</dbReference>
<evidence type="ECO:0000256" key="6">
    <source>
        <dbReference type="ARBA" id="ARBA00023235"/>
    </source>
</evidence>
<dbReference type="EC" id="5.6.2.1" evidence="3"/>
<proteinExistence type="inferred from homology"/>
<evidence type="ECO:0000256" key="7">
    <source>
        <dbReference type="SAM" id="MobiDB-lite"/>
    </source>
</evidence>
<keyword evidence="6 10" id="KW-0413">Isomerase</keyword>
<evidence type="ECO:0000313" key="10">
    <source>
        <dbReference type="EMBL" id="QQC65836.1"/>
    </source>
</evidence>
<feature type="compositionally biased region" description="Basic and acidic residues" evidence="7">
    <location>
        <begin position="38"/>
        <end position="51"/>
    </location>
</feature>
<feature type="region of interest" description="Disordered" evidence="7">
    <location>
        <begin position="407"/>
        <end position="445"/>
    </location>
</feature>
<dbReference type="EMBL" id="CP066076">
    <property type="protein sequence ID" value="QQC65836.1"/>
    <property type="molecule type" value="Genomic_DNA"/>
</dbReference>
<dbReference type="Gene3D" id="3.90.15.10">
    <property type="entry name" value="Topoisomerase I, Chain A, domain 3"/>
    <property type="match status" value="1"/>
</dbReference>
<dbReference type="Proteomes" id="UP000595610">
    <property type="component" value="Chromosome 2"/>
</dbReference>
<comment type="catalytic activity">
    <reaction evidence="1">
        <text>ATP-independent breakage of single-stranded DNA, followed by passage and rejoining.</text>
        <dbReference type="EC" id="5.6.2.1"/>
    </reaction>
</comment>
<keyword evidence="5" id="KW-0238">DNA-binding</keyword>
<name>A0A7T4N5V8_9BURK</name>
<evidence type="ECO:0000256" key="4">
    <source>
        <dbReference type="ARBA" id="ARBA00023029"/>
    </source>
</evidence>
<evidence type="ECO:0000259" key="8">
    <source>
        <dbReference type="Pfam" id="PF01028"/>
    </source>
</evidence>
<accession>A0A7T4N5V8</accession>
<dbReference type="Gene3D" id="3.30.66.10">
    <property type="entry name" value="DNA topoisomerase I domain"/>
    <property type="match status" value="1"/>
</dbReference>
<feature type="region of interest" description="Disordered" evidence="7">
    <location>
        <begin position="1"/>
        <end position="51"/>
    </location>
</feature>
<evidence type="ECO:0000256" key="1">
    <source>
        <dbReference type="ARBA" id="ARBA00000213"/>
    </source>
</evidence>
<dbReference type="GO" id="GO:0003677">
    <property type="term" value="F:DNA binding"/>
    <property type="evidence" value="ECO:0007669"/>
    <property type="project" value="UniProtKB-KW"/>
</dbReference>
<dbReference type="Gene3D" id="1.10.132.120">
    <property type="match status" value="1"/>
</dbReference>
<protein>
    <recommendedName>
        <fullName evidence="3">DNA topoisomerase</fullName>
        <ecNumber evidence="3">5.6.2.1</ecNumber>
    </recommendedName>
</protein>
<dbReference type="SUPFAM" id="SSF55869">
    <property type="entry name" value="DNA topoisomerase I domain"/>
    <property type="match status" value="1"/>
</dbReference>
<evidence type="ECO:0000256" key="3">
    <source>
        <dbReference type="ARBA" id="ARBA00012891"/>
    </source>
</evidence>
<dbReference type="InterPro" id="IPR049331">
    <property type="entry name" value="Top1B_N_bact"/>
</dbReference>
<evidence type="ECO:0000256" key="5">
    <source>
        <dbReference type="ARBA" id="ARBA00023125"/>
    </source>
</evidence>
<evidence type="ECO:0000259" key="9">
    <source>
        <dbReference type="Pfam" id="PF21338"/>
    </source>
</evidence>
<dbReference type="SUPFAM" id="SSF56349">
    <property type="entry name" value="DNA breaking-rejoining enzymes"/>
    <property type="match status" value="1"/>
</dbReference>
<dbReference type="KEGG" id="pgis:I6I06_23845"/>
<dbReference type="PRINTS" id="PR00416">
    <property type="entry name" value="EUTPISMRASEI"/>
</dbReference>
<dbReference type="InterPro" id="IPR013500">
    <property type="entry name" value="TopoI_cat_euk"/>
</dbReference>
<feature type="compositionally biased region" description="Low complexity" evidence="7">
    <location>
        <begin position="17"/>
        <end position="35"/>
    </location>
</feature>
<evidence type="ECO:0000313" key="11">
    <source>
        <dbReference type="Proteomes" id="UP000595610"/>
    </source>
</evidence>
<dbReference type="GO" id="GO:0006265">
    <property type="term" value="P:DNA topological change"/>
    <property type="evidence" value="ECO:0007669"/>
    <property type="project" value="InterPro"/>
</dbReference>
<evidence type="ECO:0000256" key="2">
    <source>
        <dbReference type="ARBA" id="ARBA00006645"/>
    </source>
</evidence>
<organism evidence="10 11">
    <name type="scientific">Paraburkholderia ginsengisoli</name>
    <dbReference type="NCBI Taxonomy" id="311231"/>
    <lineage>
        <taxon>Bacteria</taxon>
        <taxon>Pseudomonadati</taxon>
        <taxon>Pseudomonadota</taxon>
        <taxon>Betaproteobacteria</taxon>
        <taxon>Burkholderiales</taxon>
        <taxon>Burkholderiaceae</taxon>
        <taxon>Paraburkholderia</taxon>
    </lineage>
</organism>
<keyword evidence="11" id="KW-1185">Reference proteome</keyword>
<dbReference type="PROSITE" id="PS52038">
    <property type="entry name" value="TOPO_IB_2"/>
    <property type="match status" value="1"/>
</dbReference>
<feature type="domain" description="DNA topoisomerase IB N-terminal" evidence="9">
    <location>
        <begin position="55"/>
        <end position="103"/>
    </location>
</feature>
<dbReference type="InterPro" id="IPR014711">
    <property type="entry name" value="TopoI_cat_a-hlx-sub_euk"/>
</dbReference>
<feature type="compositionally biased region" description="Basic and acidic residues" evidence="7">
    <location>
        <begin position="436"/>
        <end position="445"/>
    </location>
</feature>
<keyword evidence="4" id="KW-0799">Topoisomerase</keyword>
<gene>
    <name evidence="10" type="ORF">I6I06_23845</name>
</gene>
<dbReference type="GO" id="GO:0003917">
    <property type="term" value="F:DNA topoisomerase type I (single strand cut, ATP-independent) activity"/>
    <property type="evidence" value="ECO:0007669"/>
    <property type="project" value="UniProtKB-EC"/>
</dbReference>
<reference evidence="10 11" key="1">
    <citation type="submission" date="2020-12" db="EMBL/GenBank/DDBJ databases">
        <title>FDA dAtabase for Regulatory Grade micrObial Sequences (FDA-ARGOS): Supporting development and validation of Infectious Disease Dx tests.</title>
        <authorList>
            <person name="Nelson B."/>
            <person name="Plummer A."/>
            <person name="Tallon L."/>
            <person name="Sadzewicz L."/>
            <person name="Zhao X."/>
            <person name="Boylan J."/>
            <person name="Ott S."/>
            <person name="Bowen H."/>
            <person name="Vavikolanu K."/>
            <person name="Mehta A."/>
            <person name="Aluvathingal J."/>
            <person name="Nadendla S."/>
            <person name="Myers T."/>
            <person name="Yan Y."/>
            <person name="Sichtig H."/>
        </authorList>
    </citation>
    <scope>NUCLEOTIDE SEQUENCE [LARGE SCALE GENOMIC DNA]</scope>
    <source>
        <strain evidence="10 11">FDAARGOS_1049</strain>
    </source>
</reference>
<dbReference type="Pfam" id="PF01028">
    <property type="entry name" value="Topoisom_I"/>
    <property type="match status" value="1"/>
</dbReference>
<dbReference type="InterPro" id="IPR011010">
    <property type="entry name" value="DNA_brk_join_enz"/>
</dbReference>
<feature type="domain" description="DNA topoisomerase I catalytic core eukaryotic-type" evidence="8">
    <location>
        <begin position="115"/>
        <end position="327"/>
    </location>
</feature>
<dbReference type="InterPro" id="IPR001631">
    <property type="entry name" value="TopoI"/>
</dbReference>
<sequence length="445" mass="49158">MAATTQPSARRAESAQPANPADDSAKPSAPAAMPPGLRHADDTKPGYTRKRDKDGFVYFDASGKRIDDQDDIQRINALAIPPAYEDVWICPDPRGHIQATGRDARGRKQYRYHPRWRETRDADKYERMAEFGRALPRIRARVARDLKLPGMPCDKVIAAIVQLLDTTLIRIGSVEYARDNQSYGLTTLRKKHVKIEAGQVRFRFRGKSGIEHDVTVDNPRIMRIVRRCAELPGHDLFQYLDDDGTRRTVGSADINDYLRRASDADFTAKDYRTWAGSVYALAALRRLMCSSAAEARRHLVATVKDVATLLRNTPAVCRRCYIHPTVISAFEADELQSLPPGQSRRGLRVDEVAFAALLAHAEKRAAKLARQAGAKGRKVRESAVAESIDGSLTSLLKKSRVGRNAAAAEKAGAKANAKRARSARRTAGMSAVDAASDVKRAAHRA</sequence>